<evidence type="ECO:0000313" key="3">
    <source>
        <dbReference type="Proteomes" id="UP000225740"/>
    </source>
</evidence>
<dbReference type="InterPro" id="IPR029044">
    <property type="entry name" value="Nucleotide-diphossugar_trans"/>
</dbReference>
<accession>A0A2G1WD65</accession>
<dbReference type="EMBL" id="NIZW01000002">
    <property type="protein sequence ID" value="PHQ36750.1"/>
    <property type="molecule type" value="Genomic_DNA"/>
</dbReference>
<dbReference type="PANTHER" id="PTHR43685">
    <property type="entry name" value="GLYCOSYLTRANSFERASE"/>
    <property type="match status" value="1"/>
</dbReference>
<dbReference type="AlphaFoldDB" id="A0A2G1WD65"/>
<evidence type="ECO:0000259" key="1">
    <source>
        <dbReference type="Pfam" id="PF00535"/>
    </source>
</evidence>
<dbReference type="GO" id="GO:0016740">
    <property type="term" value="F:transferase activity"/>
    <property type="evidence" value="ECO:0007669"/>
    <property type="project" value="UniProtKB-KW"/>
</dbReference>
<dbReference type="InterPro" id="IPR050834">
    <property type="entry name" value="Glycosyltransf_2"/>
</dbReference>
<dbReference type="SUPFAM" id="SSF53448">
    <property type="entry name" value="Nucleotide-diphospho-sugar transferases"/>
    <property type="match status" value="1"/>
</dbReference>
<protein>
    <submittedName>
        <fullName evidence="2">Glycosyl transferase</fullName>
    </submittedName>
</protein>
<sequence>MCALARLCAGRHPSFLQQGRGLFIWDVYLCLSDPADCGELVPGCRSVTDVCCFNIGNIATRSVVVALCGTACFAESQKAKFRSGNGAGKVIQPAISVVVPLYNKADYINATLESLLAQTHEDFQVLVVDNGSTDTGSQCVRDVASRDNRVQLSSSPKQGPGHARNFGVQNSTGRWIQFLDADDLLEPDHLANLIEIANRNPDATVIAGGWKEFVDGNPNDFVAKRPASEADPTEIANATIAASPWAVHAALVDRQLILDHPWPEHLDGLLAEDNAFWFGICLHGSVVFSSSASALYRTQTENCRTQSGDIQKWFDGVNAAAEENVKALRALGREPNPQQASALMRLYSGLYNQAIEANNTQYAKLAAEKANHWLSRCESSSGSLMLRKLIGIPLFEKTRRLIG</sequence>
<name>A0A2G1WD65_9BACT</name>
<proteinExistence type="predicted"/>
<dbReference type="CDD" id="cd00761">
    <property type="entry name" value="Glyco_tranf_GTA_type"/>
    <property type="match status" value="1"/>
</dbReference>
<dbReference type="Gene3D" id="3.90.550.10">
    <property type="entry name" value="Spore Coat Polysaccharide Biosynthesis Protein SpsA, Chain A"/>
    <property type="match status" value="1"/>
</dbReference>
<dbReference type="Pfam" id="PF00535">
    <property type="entry name" value="Glycos_transf_2"/>
    <property type="match status" value="1"/>
</dbReference>
<evidence type="ECO:0000313" key="2">
    <source>
        <dbReference type="EMBL" id="PHQ36750.1"/>
    </source>
</evidence>
<gene>
    <name evidence="2" type="ORF">CEE69_05265</name>
</gene>
<dbReference type="Proteomes" id="UP000225740">
    <property type="component" value="Unassembled WGS sequence"/>
</dbReference>
<reference evidence="2 3" key="1">
    <citation type="submission" date="2017-06" db="EMBL/GenBank/DDBJ databases">
        <title>Description of Rhodopirellula bahusiensis sp. nov.</title>
        <authorList>
            <person name="Kizina J."/>
            <person name="Harder J."/>
        </authorList>
    </citation>
    <scope>NUCLEOTIDE SEQUENCE [LARGE SCALE GENOMIC DNA]</scope>
    <source>
        <strain evidence="2 3">SWK21</strain>
    </source>
</reference>
<feature type="domain" description="Glycosyltransferase 2-like" evidence="1">
    <location>
        <begin position="96"/>
        <end position="219"/>
    </location>
</feature>
<dbReference type="InterPro" id="IPR001173">
    <property type="entry name" value="Glyco_trans_2-like"/>
</dbReference>
<keyword evidence="3" id="KW-1185">Reference proteome</keyword>
<dbReference type="PANTHER" id="PTHR43685:SF2">
    <property type="entry name" value="GLYCOSYLTRANSFERASE 2-LIKE DOMAIN-CONTAINING PROTEIN"/>
    <property type="match status" value="1"/>
</dbReference>
<comment type="caution">
    <text evidence="2">The sequence shown here is derived from an EMBL/GenBank/DDBJ whole genome shotgun (WGS) entry which is preliminary data.</text>
</comment>
<organism evidence="2 3">
    <name type="scientific">Rhodopirellula bahusiensis</name>
    <dbReference type="NCBI Taxonomy" id="2014065"/>
    <lineage>
        <taxon>Bacteria</taxon>
        <taxon>Pseudomonadati</taxon>
        <taxon>Planctomycetota</taxon>
        <taxon>Planctomycetia</taxon>
        <taxon>Pirellulales</taxon>
        <taxon>Pirellulaceae</taxon>
        <taxon>Rhodopirellula</taxon>
    </lineage>
</organism>
<keyword evidence="2" id="KW-0808">Transferase</keyword>